<proteinExistence type="inferred from homology"/>
<comment type="caution">
    <text evidence="5">The sequence shown here is derived from an EMBL/GenBank/DDBJ whole genome shotgun (WGS) entry which is preliminary data.</text>
</comment>
<dbReference type="Pfam" id="PF03938">
    <property type="entry name" value="OmpH"/>
    <property type="match status" value="1"/>
</dbReference>
<reference evidence="5" key="2">
    <citation type="submission" date="2021-04" db="EMBL/GenBank/DDBJ databases">
        <authorList>
            <person name="Gilroy R."/>
        </authorList>
    </citation>
    <scope>NUCLEOTIDE SEQUENCE</scope>
    <source>
        <strain evidence="5">ChiSxjej5B17-1746</strain>
    </source>
</reference>
<dbReference type="InterPro" id="IPR005632">
    <property type="entry name" value="Chaperone_Skp"/>
</dbReference>
<dbReference type="AlphaFoldDB" id="A0A9D1R1A7"/>
<dbReference type="GO" id="GO:0005829">
    <property type="term" value="C:cytosol"/>
    <property type="evidence" value="ECO:0007669"/>
    <property type="project" value="TreeGrafter"/>
</dbReference>
<dbReference type="SUPFAM" id="SSF111384">
    <property type="entry name" value="OmpH-like"/>
    <property type="match status" value="1"/>
</dbReference>
<dbReference type="Gene3D" id="3.30.910.20">
    <property type="entry name" value="Skp domain"/>
    <property type="match status" value="1"/>
</dbReference>
<dbReference type="Proteomes" id="UP000824264">
    <property type="component" value="Unassembled WGS sequence"/>
</dbReference>
<dbReference type="PANTHER" id="PTHR35089:SF1">
    <property type="entry name" value="CHAPERONE PROTEIN SKP"/>
    <property type="match status" value="1"/>
</dbReference>
<dbReference type="InterPro" id="IPR024930">
    <property type="entry name" value="Skp_dom_sf"/>
</dbReference>
<evidence type="ECO:0000256" key="3">
    <source>
        <dbReference type="SAM" id="Coils"/>
    </source>
</evidence>
<dbReference type="EMBL" id="DXGI01000325">
    <property type="protein sequence ID" value="HIW79202.1"/>
    <property type="molecule type" value="Genomic_DNA"/>
</dbReference>
<dbReference type="GO" id="GO:0051082">
    <property type="term" value="F:unfolded protein binding"/>
    <property type="evidence" value="ECO:0007669"/>
    <property type="project" value="InterPro"/>
</dbReference>
<feature type="coiled-coil region" evidence="3">
    <location>
        <begin position="55"/>
        <end position="115"/>
    </location>
</feature>
<keyword evidence="3" id="KW-0175">Coiled coil</keyword>
<protein>
    <submittedName>
        <fullName evidence="5">OmpH family outer membrane protein</fullName>
    </submittedName>
</protein>
<evidence type="ECO:0000313" key="6">
    <source>
        <dbReference type="Proteomes" id="UP000824264"/>
    </source>
</evidence>
<dbReference type="PANTHER" id="PTHR35089">
    <property type="entry name" value="CHAPERONE PROTEIN SKP"/>
    <property type="match status" value="1"/>
</dbReference>
<sequence length="184" mass="20635">MFRVMSLALVACLLMAGSAFAEMKIGVFNSQAVAMDSDAAKAAQQKLQSQFGAERSQLEKQAKDLQTKGETLQTQVAKMNAKEREEKQMEFLRLRRAFEEKSRNFARKVENTENQIRQNMAQQIYQAAQTIAQKQKLDLILDAASGSVMYATPQLDITKAVLAEVNRLWKASGSKFPEPRTGQK</sequence>
<evidence type="ECO:0000313" key="5">
    <source>
        <dbReference type="EMBL" id="HIW79202.1"/>
    </source>
</evidence>
<dbReference type="SMART" id="SM00935">
    <property type="entry name" value="OmpH"/>
    <property type="match status" value="1"/>
</dbReference>
<accession>A0A9D1R1A7</accession>
<feature type="chain" id="PRO_5039477044" evidence="4">
    <location>
        <begin position="22"/>
        <end position="184"/>
    </location>
</feature>
<dbReference type="GO" id="GO:0050821">
    <property type="term" value="P:protein stabilization"/>
    <property type="evidence" value="ECO:0007669"/>
    <property type="project" value="TreeGrafter"/>
</dbReference>
<evidence type="ECO:0000256" key="1">
    <source>
        <dbReference type="ARBA" id="ARBA00009091"/>
    </source>
</evidence>
<evidence type="ECO:0000256" key="2">
    <source>
        <dbReference type="ARBA" id="ARBA00022729"/>
    </source>
</evidence>
<feature type="signal peptide" evidence="4">
    <location>
        <begin position="1"/>
        <end position="21"/>
    </location>
</feature>
<comment type="similarity">
    <text evidence="1">Belongs to the Skp family.</text>
</comment>
<evidence type="ECO:0000256" key="4">
    <source>
        <dbReference type="SAM" id="SignalP"/>
    </source>
</evidence>
<name>A0A9D1R1A7_9BACT</name>
<reference evidence="5" key="1">
    <citation type="journal article" date="2021" name="PeerJ">
        <title>Extensive microbial diversity within the chicken gut microbiome revealed by metagenomics and culture.</title>
        <authorList>
            <person name="Gilroy R."/>
            <person name="Ravi A."/>
            <person name="Getino M."/>
            <person name="Pursley I."/>
            <person name="Horton D.L."/>
            <person name="Alikhan N.F."/>
            <person name="Baker D."/>
            <person name="Gharbi K."/>
            <person name="Hall N."/>
            <person name="Watson M."/>
            <person name="Adriaenssens E.M."/>
            <person name="Foster-Nyarko E."/>
            <person name="Jarju S."/>
            <person name="Secka A."/>
            <person name="Antonio M."/>
            <person name="Oren A."/>
            <person name="Chaudhuri R.R."/>
            <person name="La Ragione R."/>
            <person name="Hildebrand F."/>
            <person name="Pallen M.J."/>
        </authorList>
    </citation>
    <scope>NUCLEOTIDE SEQUENCE</scope>
    <source>
        <strain evidence="5">ChiSxjej5B17-1746</strain>
    </source>
</reference>
<organism evidence="5 6">
    <name type="scientific">Candidatus Bilophila faecipullorum</name>
    <dbReference type="NCBI Taxonomy" id="2838482"/>
    <lineage>
        <taxon>Bacteria</taxon>
        <taxon>Pseudomonadati</taxon>
        <taxon>Thermodesulfobacteriota</taxon>
        <taxon>Desulfovibrionia</taxon>
        <taxon>Desulfovibrionales</taxon>
        <taxon>Desulfovibrionaceae</taxon>
        <taxon>Bilophila</taxon>
    </lineage>
</organism>
<keyword evidence="2 4" id="KW-0732">Signal</keyword>
<gene>
    <name evidence="5" type="ORF">H9874_08675</name>
</gene>